<sequence length="358" mass="39708">MKKKWIVIMAVLMSLMLVVAPVSAAPDLPKEHQFYEEITYLMDNGIVTGYSNGTIQPDQAVTRAEAAIMIGRLKGFDGAKQATPFSDVPKDHTASGFIAEAAEAGLLSGYPDGTYRPDVPIVRGDVAMIVQRVFGLSITINSGFRDMPEGMKSFKAVGTLIAANITIGYPNNSFHPLENITRSQFSAFLARGMEPEFRNKATIGDSYLRDKTKVYVMEGAGEAVTYRYRKYSIRDGAPPEWVWVMERSANAAPAAIVEAETYSGYFTGPPYKDLFFDLPYRQKVGTGFLYAVYFDPFREVGRTITGFNQTVETKYKTFTDATEVTDEEGNKYYYAHGHGQIKQVNADGTVLSQLVDIR</sequence>
<evidence type="ECO:0000256" key="1">
    <source>
        <dbReference type="SAM" id="SignalP"/>
    </source>
</evidence>
<accession>A0ABW4QER5</accession>
<dbReference type="PANTHER" id="PTHR43308:SF5">
    <property type="entry name" value="S-LAYER PROTEIN _ PEPTIDOGLYCAN ENDO-BETA-N-ACETYLGLUCOSAMINIDASE"/>
    <property type="match status" value="1"/>
</dbReference>
<dbReference type="Pfam" id="PF00395">
    <property type="entry name" value="SLH"/>
    <property type="match status" value="3"/>
</dbReference>
<keyword evidence="1" id="KW-0732">Signal</keyword>
<reference evidence="4" key="1">
    <citation type="journal article" date="2019" name="Int. J. Syst. Evol. Microbiol.">
        <title>The Global Catalogue of Microorganisms (GCM) 10K type strain sequencing project: providing services to taxonomists for standard genome sequencing and annotation.</title>
        <authorList>
            <consortium name="The Broad Institute Genomics Platform"/>
            <consortium name="The Broad Institute Genome Sequencing Center for Infectious Disease"/>
            <person name="Wu L."/>
            <person name="Ma J."/>
        </authorList>
    </citation>
    <scope>NUCLEOTIDE SEQUENCE [LARGE SCALE GENOMIC DNA]</scope>
    <source>
        <strain evidence="4">CGMCC 1.15475</strain>
    </source>
</reference>
<dbReference type="PANTHER" id="PTHR43308">
    <property type="entry name" value="OUTER MEMBRANE PROTEIN ALPHA-RELATED"/>
    <property type="match status" value="1"/>
</dbReference>
<dbReference type="InterPro" id="IPR051465">
    <property type="entry name" value="Cell_Envelope_Struct_Comp"/>
</dbReference>
<dbReference type="EMBL" id="JBHUFW010000004">
    <property type="protein sequence ID" value="MFD1862032.1"/>
    <property type="molecule type" value="Genomic_DNA"/>
</dbReference>
<feature type="domain" description="SLH" evidence="2">
    <location>
        <begin position="81"/>
        <end position="144"/>
    </location>
</feature>
<keyword evidence="4" id="KW-1185">Reference proteome</keyword>
<dbReference type="PROSITE" id="PS51272">
    <property type="entry name" value="SLH"/>
    <property type="match status" value="3"/>
</dbReference>
<feature type="signal peptide" evidence="1">
    <location>
        <begin position="1"/>
        <end position="24"/>
    </location>
</feature>
<dbReference type="RefSeq" id="WP_204890916.1">
    <property type="nucleotide sequence ID" value="NZ_JBHUFW010000004.1"/>
</dbReference>
<dbReference type="InterPro" id="IPR001119">
    <property type="entry name" value="SLH_dom"/>
</dbReference>
<feature type="domain" description="SLH" evidence="2">
    <location>
        <begin position="21"/>
        <end position="80"/>
    </location>
</feature>
<evidence type="ECO:0000313" key="3">
    <source>
        <dbReference type="EMBL" id="MFD1862032.1"/>
    </source>
</evidence>
<feature type="chain" id="PRO_5045419099" evidence="1">
    <location>
        <begin position="25"/>
        <end position="358"/>
    </location>
</feature>
<evidence type="ECO:0000259" key="2">
    <source>
        <dbReference type="PROSITE" id="PS51272"/>
    </source>
</evidence>
<dbReference type="Proteomes" id="UP001597273">
    <property type="component" value="Unassembled WGS sequence"/>
</dbReference>
<organism evidence="3 4">
    <name type="scientific">Planococcus chinensis</name>
    <dbReference type="NCBI Taxonomy" id="272917"/>
    <lineage>
        <taxon>Bacteria</taxon>
        <taxon>Bacillati</taxon>
        <taxon>Bacillota</taxon>
        <taxon>Bacilli</taxon>
        <taxon>Bacillales</taxon>
        <taxon>Caryophanaceae</taxon>
        <taxon>Planococcus</taxon>
    </lineage>
</organism>
<evidence type="ECO:0000313" key="4">
    <source>
        <dbReference type="Proteomes" id="UP001597273"/>
    </source>
</evidence>
<protein>
    <submittedName>
        <fullName evidence="3">S-layer homology domain-containing protein</fullName>
    </submittedName>
</protein>
<feature type="domain" description="SLH" evidence="2">
    <location>
        <begin position="145"/>
        <end position="203"/>
    </location>
</feature>
<gene>
    <name evidence="3" type="ORF">ACFSDB_03780</name>
</gene>
<comment type="caution">
    <text evidence="3">The sequence shown here is derived from an EMBL/GenBank/DDBJ whole genome shotgun (WGS) entry which is preliminary data.</text>
</comment>
<proteinExistence type="predicted"/>
<name>A0ABW4QER5_9BACL</name>